<gene>
    <name evidence="1" type="ORF">EWH70_04705</name>
</gene>
<name>A0A4Q7JF89_9PSEU</name>
<dbReference type="EMBL" id="SFCC01000002">
    <property type="protein sequence ID" value="RZQ65194.1"/>
    <property type="molecule type" value="Genomic_DNA"/>
</dbReference>
<evidence type="ECO:0000313" key="1">
    <source>
        <dbReference type="EMBL" id="RZQ65194.1"/>
    </source>
</evidence>
<organism evidence="1 2">
    <name type="scientific">Amycolatopsis suaedae</name>
    <dbReference type="NCBI Taxonomy" id="2510978"/>
    <lineage>
        <taxon>Bacteria</taxon>
        <taxon>Bacillati</taxon>
        <taxon>Actinomycetota</taxon>
        <taxon>Actinomycetes</taxon>
        <taxon>Pseudonocardiales</taxon>
        <taxon>Pseudonocardiaceae</taxon>
        <taxon>Amycolatopsis</taxon>
    </lineage>
</organism>
<evidence type="ECO:0008006" key="3">
    <source>
        <dbReference type="Google" id="ProtNLM"/>
    </source>
</evidence>
<dbReference type="RefSeq" id="WP_130473980.1">
    <property type="nucleotide sequence ID" value="NZ_SFCC01000002.1"/>
</dbReference>
<sequence length="90" mass="9476">MTSTEAAERLLRALAEVPGLRPAVPLLGGETAAVEIDPDRVRVRLVAMALPLPPLLDQATGLLRGALAGTAWEHLPLTLLVTDIDGTAFE</sequence>
<dbReference type="AlphaFoldDB" id="A0A4Q7JF89"/>
<dbReference type="Proteomes" id="UP000292003">
    <property type="component" value="Unassembled WGS sequence"/>
</dbReference>
<evidence type="ECO:0000313" key="2">
    <source>
        <dbReference type="Proteomes" id="UP000292003"/>
    </source>
</evidence>
<keyword evidence="2" id="KW-1185">Reference proteome</keyword>
<accession>A0A4Q7JF89</accession>
<reference evidence="1 2" key="1">
    <citation type="submission" date="2019-02" db="EMBL/GenBank/DDBJ databases">
        <title>Draft genome sequence of Amycolatopsis sp. 8-3EHSu isolated from roots of Suaeda maritima.</title>
        <authorList>
            <person name="Duangmal K."/>
            <person name="Chantavorakit T."/>
        </authorList>
    </citation>
    <scope>NUCLEOTIDE SEQUENCE [LARGE SCALE GENOMIC DNA]</scope>
    <source>
        <strain evidence="1 2">8-3EHSu</strain>
    </source>
</reference>
<comment type="caution">
    <text evidence="1">The sequence shown here is derived from an EMBL/GenBank/DDBJ whole genome shotgun (WGS) entry which is preliminary data.</text>
</comment>
<protein>
    <recommendedName>
        <fullName evidence="3">Asp23/Gls24 family envelope stress response protein</fullName>
    </recommendedName>
</protein>
<proteinExistence type="predicted"/>
<dbReference type="OrthoDB" id="4554885at2"/>